<dbReference type="EMBL" id="JBCGDC010000057">
    <property type="protein sequence ID" value="MFB6395359.1"/>
    <property type="molecule type" value="Genomic_DNA"/>
</dbReference>
<dbReference type="Proteomes" id="UP001582793">
    <property type="component" value="Unassembled WGS sequence"/>
</dbReference>
<sequence>MVGLARIATHGGSAVTGTARTVTQAIVQVHILRTIPVMRE</sequence>
<name>A0ABV5CUA7_9ACTN</name>
<reference evidence="1 2" key="1">
    <citation type="submission" date="2024-04" db="EMBL/GenBank/DDBJ databases">
        <title>Polymorphospora sp. isolated from Baiyangdian Lake in Xiong'an New Area.</title>
        <authorList>
            <person name="Zhang X."/>
            <person name="Liu J."/>
        </authorList>
    </citation>
    <scope>NUCLEOTIDE SEQUENCE [LARGE SCALE GENOMIC DNA]</scope>
    <source>
        <strain evidence="1 2">2-325</strain>
    </source>
</reference>
<evidence type="ECO:0000313" key="1">
    <source>
        <dbReference type="EMBL" id="MFB6395359.1"/>
    </source>
</evidence>
<gene>
    <name evidence="1" type="ORF">AAFH96_19920</name>
</gene>
<organism evidence="1 2">
    <name type="scientific">Polymorphospora lycopeni</name>
    <dbReference type="NCBI Taxonomy" id="3140240"/>
    <lineage>
        <taxon>Bacteria</taxon>
        <taxon>Bacillati</taxon>
        <taxon>Actinomycetota</taxon>
        <taxon>Actinomycetes</taxon>
        <taxon>Micromonosporales</taxon>
        <taxon>Micromonosporaceae</taxon>
        <taxon>Polymorphospora</taxon>
    </lineage>
</organism>
<evidence type="ECO:0000313" key="2">
    <source>
        <dbReference type="Proteomes" id="UP001582793"/>
    </source>
</evidence>
<accession>A0ABV5CUA7</accession>
<protein>
    <submittedName>
        <fullName evidence="1">Uncharacterized protein</fullName>
    </submittedName>
</protein>
<dbReference type="RefSeq" id="WP_357535841.1">
    <property type="nucleotide sequence ID" value="NZ_JBCGDC010000057.1"/>
</dbReference>
<comment type="caution">
    <text evidence="1">The sequence shown here is derived from an EMBL/GenBank/DDBJ whole genome shotgun (WGS) entry which is preliminary data.</text>
</comment>
<keyword evidence="2" id="KW-1185">Reference proteome</keyword>
<proteinExistence type="predicted"/>